<dbReference type="EMBL" id="CP126981">
    <property type="protein sequence ID" value="WIM86760.1"/>
    <property type="molecule type" value="Genomic_DNA"/>
</dbReference>
<dbReference type="Gene3D" id="3.10.450.50">
    <property type="match status" value="1"/>
</dbReference>
<dbReference type="Pfam" id="PF12680">
    <property type="entry name" value="SnoaL_2"/>
    <property type="match status" value="1"/>
</dbReference>
<dbReference type="SUPFAM" id="SSF54427">
    <property type="entry name" value="NTF2-like"/>
    <property type="match status" value="1"/>
</dbReference>
<name>A0ABY8VT19_9MYCO</name>
<sequence length="115" mass="12707">MDAHSLYGRWIDELWAGAVVAAELVTDDFVGHWPERDVHGPAELEQIIKQTRDQVRELSFAVELGPFVDGDFLTGRWRGTGQSPDGAMSFTGNDILRVSADGRRIAEYWTGTSAG</sequence>
<evidence type="ECO:0000313" key="3">
    <source>
        <dbReference type="Proteomes" id="UP001236585"/>
    </source>
</evidence>
<evidence type="ECO:0000313" key="2">
    <source>
        <dbReference type="EMBL" id="WIM86760.1"/>
    </source>
</evidence>
<proteinExistence type="predicted"/>
<organism evidence="2 3">
    <name type="scientific">Candidatus Mycobacterium wuenschmannii</name>
    <dbReference type="NCBI Taxonomy" id="3027808"/>
    <lineage>
        <taxon>Bacteria</taxon>
        <taxon>Bacillati</taxon>
        <taxon>Actinomycetota</taxon>
        <taxon>Actinomycetes</taxon>
        <taxon>Mycobacteriales</taxon>
        <taxon>Mycobacteriaceae</taxon>
        <taxon>Mycobacterium</taxon>
    </lineage>
</organism>
<dbReference type="InterPro" id="IPR037401">
    <property type="entry name" value="SnoaL-like"/>
</dbReference>
<feature type="domain" description="SnoaL-like" evidence="1">
    <location>
        <begin position="10"/>
        <end position="107"/>
    </location>
</feature>
<dbReference type="Proteomes" id="UP001236585">
    <property type="component" value="Chromosome"/>
</dbReference>
<protein>
    <submittedName>
        <fullName evidence="2">Nuclear transport factor 2 family protein</fullName>
    </submittedName>
</protein>
<reference evidence="2 3" key="1">
    <citation type="journal article" date="2023" name="Microbiol. Resour. Announc.">
        <title>Complete Genome Sequence of Mycobacterium wuenschmanii, a novel Nontuberculous Mycobacterium Isolated from a captive population of Amazon Milk Frogs.</title>
        <authorList>
            <person name="Hicks J."/>
            <person name="Zeineldin M."/>
            <person name="Ward H."/>
            <person name="Wuenschmann A."/>
            <person name="Camp P."/>
            <person name="Farrell D."/>
            <person name="Lehman K."/>
            <person name="Thacker T."/>
            <person name="Cuthbert E."/>
        </authorList>
    </citation>
    <scope>NUCLEOTIDE SEQUENCE [LARGE SCALE GENOMIC DNA]</scope>
    <source>
        <strain evidence="2 3">Wuenschmanii</strain>
    </source>
</reference>
<keyword evidence="3" id="KW-1185">Reference proteome</keyword>
<accession>A0ABY8VT19</accession>
<dbReference type="RefSeq" id="WP_285186260.1">
    <property type="nucleotide sequence ID" value="NZ_CP126981.1"/>
</dbReference>
<gene>
    <name evidence="2" type="ORF">PT015_17990</name>
</gene>
<dbReference type="InterPro" id="IPR032710">
    <property type="entry name" value="NTF2-like_dom_sf"/>
</dbReference>
<evidence type="ECO:0000259" key="1">
    <source>
        <dbReference type="Pfam" id="PF12680"/>
    </source>
</evidence>